<keyword evidence="3" id="KW-1133">Transmembrane helix</keyword>
<keyword evidence="6" id="KW-1185">Reference proteome</keyword>
<dbReference type="GeneID" id="54354721"/>
<keyword evidence="4" id="KW-0472">Membrane</keyword>
<sequence>TGGSLDPTRSFVPAAAGISFPSYHRIYWADLLPRGAFAVGGYRFVKHSNCEQANPGHDSLYGGE</sequence>
<gene>
    <name evidence="5" type="ORF">M421DRAFT_74529</name>
</gene>
<proteinExistence type="predicted"/>
<keyword evidence="2" id="KW-0812">Transmembrane</keyword>
<organism evidence="5 6">
    <name type="scientific">Didymella exigua CBS 183.55</name>
    <dbReference type="NCBI Taxonomy" id="1150837"/>
    <lineage>
        <taxon>Eukaryota</taxon>
        <taxon>Fungi</taxon>
        <taxon>Dikarya</taxon>
        <taxon>Ascomycota</taxon>
        <taxon>Pezizomycotina</taxon>
        <taxon>Dothideomycetes</taxon>
        <taxon>Pleosporomycetidae</taxon>
        <taxon>Pleosporales</taxon>
        <taxon>Pleosporineae</taxon>
        <taxon>Didymellaceae</taxon>
        <taxon>Didymella</taxon>
    </lineage>
</organism>
<dbReference type="EMBL" id="ML979001">
    <property type="protein sequence ID" value="KAF1923817.1"/>
    <property type="molecule type" value="Genomic_DNA"/>
</dbReference>
<evidence type="ECO:0000256" key="2">
    <source>
        <dbReference type="ARBA" id="ARBA00022692"/>
    </source>
</evidence>
<evidence type="ECO:0000313" key="5">
    <source>
        <dbReference type="EMBL" id="KAF1923817.1"/>
    </source>
</evidence>
<evidence type="ECO:0000256" key="3">
    <source>
        <dbReference type="ARBA" id="ARBA00022989"/>
    </source>
</evidence>
<dbReference type="RefSeq" id="XP_033444070.1">
    <property type="nucleotide sequence ID" value="XM_033597054.1"/>
</dbReference>
<name>A0A6A5RDM6_9PLEO</name>
<accession>A0A6A5RDM6</accession>
<reference evidence="5" key="1">
    <citation type="journal article" date="2020" name="Stud. Mycol.">
        <title>101 Dothideomycetes genomes: a test case for predicting lifestyles and emergence of pathogens.</title>
        <authorList>
            <person name="Haridas S."/>
            <person name="Albert R."/>
            <person name="Binder M."/>
            <person name="Bloem J."/>
            <person name="Labutti K."/>
            <person name="Salamov A."/>
            <person name="Andreopoulos B."/>
            <person name="Baker S."/>
            <person name="Barry K."/>
            <person name="Bills G."/>
            <person name="Bluhm B."/>
            <person name="Cannon C."/>
            <person name="Castanera R."/>
            <person name="Culley D."/>
            <person name="Daum C."/>
            <person name="Ezra D."/>
            <person name="Gonzalez J."/>
            <person name="Henrissat B."/>
            <person name="Kuo A."/>
            <person name="Liang C."/>
            <person name="Lipzen A."/>
            <person name="Lutzoni F."/>
            <person name="Magnuson J."/>
            <person name="Mondo S."/>
            <person name="Nolan M."/>
            <person name="Ohm R."/>
            <person name="Pangilinan J."/>
            <person name="Park H.-J."/>
            <person name="Ramirez L."/>
            <person name="Alfaro M."/>
            <person name="Sun H."/>
            <person name="Tritt A."/>
            <person name="Yoshinaga Y."/>
            <person name="Zwiers L.-H."/>
            <person name="Turgeon B."/>
            <person name="Goodwin S."/>
            <person name="Spatafora J."/>
            <person name="Crous P."/>
            <person name="Grigoriev I."/>
        </authorList>
    </citation>
    <scope>NUCLEOTIDE SEQUENCE</scope>
    <source>
        <strain evidence="5">CBS 183.55</strain>
    </source>
</reference>
<evidence type="ECO:0000313" key="6">
    <source>
        <dbReference type="Proteomes" id="UP000800082"/>
    </source>
</evidence>
<dbReference type="InterPro" id="IPR023271">
    <property type="entry name" value="Aquaporin-like"/>
</dbReference>
<evidence type="ECO:0000256" key="1">
    <source>
        <dbReference type="ARBA" id="ARBA00004141"/>
    </source>
</evidence>
<dbReference type="AlphaFoldDB" id="A0A6A5RDM6"/>
<dbReference type="Proteomes" id="UP000800082">
    <property type="component" value="Unassembled WGS sequence"/>
</dbReference>
<protein>
    <submittedName>
        <fullName evidence="5">Uncharacterized protein</fullName>
    </submittedName>
</protein>
<dbReference type="GO" id="GO:0016020">
    <property type="term" value="C:membrane"/>
    <property type="evidence" value="ECO:0007669"/>
    <property type="project" value="UniProtKB-SubCell"/>
</dbReference>
<dbReference type="Gene3D" id="1.20.1080.10">
    <property type="entry name" value="Glycerol uptake facilitator protein"/>
    <property type="match status" value="1"/>
</dbReference>
<comment type="subcellular location">
    <subcellularLocation>
        <location evidence="1">Membrane</location>
        <topology evidence="1">Multi-pass membrane protein</topology>
    </subcellularLocation>
</comment>
<feature type="non-terminal residue" evidence="5">
    <location>
        <position position="1"/>
    </location>
</feature>
<evidence type="ECO:0000256" key="4">
    <source>
        <dbReference type="ARBA" id="ARBA00023136"/>
    </source>
</evidence>